<reference evidence="2" key="1">
    <citation type="journal article" date="2018" name="Nat. Plants">
        <title>Whole-genome landscape of Medicago truncatula symbiotic genes.</title>
        <authorList>
            <person name="Pecrix Y."/>
            <person name="Staton S.E."/>
            <person name="Sallet E."/>
            <person name="Lelandais-Briere C."/>
            <person name="Moreau S."/>
            <person name="Carrere S."/>
            <person name="Blein T."/>
            <person name="Jardinaud M.F."/>
            <person name="Latrasse D."/>
            <person name="Zouine M."/>
            <person name="Zahm M."/>
            <person name="Kreplak J."/>
            <person name="Mayjonade B."/>
            <person name="Satge C."/>
            <person name="Perez M."/>
            <person name="Cauet S."/>
            <person name="Marande W."/>
            <person name="Chantry-Darmon C."/>
            <person name="Lopez-Roques C."/>
            <person name="Bouchez O."/>
            <person name="Berard A."/>
            <person name="Debelle F."/>
            <person name="Munos S."/>
            <person name="Bendahmane A."/>
            <person name="Berges H."/>
            <person name="Niebel A."/>
            <person name="Buitink J."/>
            <person name="Frugier F."/>
            <person name="Benhamed M."/>
            <person name="Crespi M."/>
            <person name="Gouzy J."/>
            <person name="Gamas P."/>
        </authorList>
    </citation>
    <scope>NUCLEOTIDE SEQUENCE [LARGE SCALE GENOMIC DNA]</scope>
    <source>
        <strain evidence="2">cv. Jemalong A17</strain>
    </source>
</reference>
<dbReference type="Gramene" id="rna30179">
    <property type="protein sequence ID" value="RHN55053.1"/>
    <property type="gene ID" value="gene30179"/>
</dbReference>
<proteinExistence type="predicted"/>
<gene>
    <name evidence="1" type="ORF">MtrunA17_Chr5g0413541</name>
</gene>
<evidence type="ECO:0000313" key="1">
    <source>
        <dbReference type="EMBL" id="RHN55053.1"/>
    </source>
</evidence>
<organism evidence="1 2">
    <name type="scientific">Medicago truncatula</name>
    <name type="common">Barrel medic</name>
    <name type="synonym">Medicago tribuloides</name>
    <dbReference type="NCBI Taxonomy" id="3880"/>
    <lineage>
        <taxon>Eukaryota</taxon>
        <taxon>Viridiplantae</taxon>
        <taxon>Streptophyta</taxon>
        <taxon>Embryophyta</taxon>
        <taxon>Tracheophyta</taxon>
        <taxon>Spermatophyta</taxon>
        <taxon>Magnoliopsida</taxon>
        <taxon>eudicotyledons</taxon>
        <taxon>Gunneridae</taxon>
        <taxon>Pentapetalae</taxon>
        <taxon>rosids</taxon>
        <taxon>fabids</taxon>
        <taxon>Fabales</taxon>
        <taxon>Fabaceae</taxon>
        <taxon>Papilionoideae</taxon>
        <taxon>50 kb inversion clade</taxon>
        <taxon>NPAAA clade</taxon>
        <taxon>Hologalegina</taxon>
        <taxon>IRL clade</taxon>
        <taxon>Trifolieae</taxon>
        <taxon>Medicago</taxon>
    </lineage>
</organism>
<protein>
    <submittedName>
        <fullName evidence="1">Uncharacterized protein</fullName>
    </submittedName>
</protein>
<dbReference type="AlphaFoldDB" id="A0A396HRF5"/>
<name>A0A396HRF5_MEDTR</name>
<comment type="caution">
    <text evidence="1">The sequence shown here is derived from an EMBL/GenBank/DDBJ whole genome shotgun (WGS) entry which is preliminary data.</text>
</comment>
<sequence length="78" mass="8777">MAGAFKKCMMLCCTSKIVSVCCVYLCTKVPIVNTLIELNSQYRVLQGTCLTKSRYILSYCFLYSLISTSQLSHHLPIT</sequence>
<evidence type="ECO:0000313" key="2">
    <source>
        <dbReference type="Proteomes" id="UP000265566"/>
    </source>
</evidence>
<dbReference type="Proteomes" id="UP000265566">
    <property type="component" value="Chromosome 5"/>
</dbReference>
<dbReference type="EMBL" id="PSQE01000005">
    <property type="protein sequence ID" value="RHN55053.1"/>
    <property type="molecule type" value="Genomic_DNA"/>
</dbReference>
<accession>A0A396HRF5</accession>